<dbReference type="Gene3D" id="3.30.720.110">
    <property type="match status" value="1"/>
</dbReference>
<feature type="domain" description="VOC" evidence="1">
    <location>
        <begin position="3"/>
        <end position="121"/>
    </location>
</feature>
<evidence type="ECO:0000313" key="5">
    <source>
        <dbReference type="Proteomes" id="UP000295506"/>
    </source>
</evidence>
<name>A0A126QMJ3_9BACT</name>
<dbReference type="Proteomes" id="UP000055611">
    <property type="component" value="Chromosome"/>
</dbReference>
<evidence type="ECO:0000313" key="4">
    <source>
        <dbReference type="Proteomes" id="UP000055611"/>
    </source>
</evidence>
<reference evidence="2 4" key="1">
    <citation type="journal article" date="2016" name="Front. Microbiol.">
        <title>Genome Sequence of the Piezophilic, Mesophilic Sulfate-Reducing Bacterium Desulfovibrio indicus J2T.</title>
        <authorList>
            <person name="Cao J."/>
            <person name="Maignien L."/>
            <person name="Shao Z."/>
            <person name="Alain K."/>
            <person name="Jebbar M."/>
        </authorList>
    </citation>
    <scope>NUCLEOTIDE SEQUENCE [LARGE SCALE GENOMIC DNA]</scope>
    <source>
        <strain evidence="2 4">J2</strain>
    </source>
</reference>
<dbReference type="KEGG" id="dej:AWY79_08440"/>
<evidence type="ECO:0000313" key="3">
    <source>
        <dbReference type="EMBL" id="TDT92159.1"/>
    </source>
</evidence>
<dbReference type="Proteomes" id="UP000295506">
    <property type="component" value="Unassembled WGS sequence"/>
</dbReference>
<protein>
    <submittedName>
        <fullName evidence="3">Glyoxalase/bleomycin resistance protein/dioxygenase superfamily protein</fullName>
    </submittedName>
</protein>
<dbReference type="EMBL" id="SOBK01000001">
    <property type="protein sequence ID" value="TDT92159.1"/>
    <property type="molecule type" value="Genomic_DNA"/>
</dbReference>
<proteinExistence type="predicted"/>
<dbReference type="RefSeq" id="WP_066802463.1">
    <property type="nucleotide sequence ID" value="NZ_CP014206.1"/>
</dbReference>
<keyword evidence="4" id="KW-1185">Reference proteome</keyword>
<dbReference type="InterPro" id="IPR029068">
    <property type="entry name" value="Glyas_Bleomycin-R_OHBP_Dase"/>
</dbReference>
<dbReference type="InterPro" id="IPR004360">
    <property type="entry name" value="Glyas_Fos-R_dOase_dom"/>
</dbReference>
<dbReference type="EMBL" id="CP014206">
    <property type="protein sequence ID" value="AMK11141.1"/>
    <property type="molecule type" value="Genomic_DNA"/>
</dbReference>
<dbReference type="SUPFAM" id="SSF54593">
    <property type="entry name" value="Glyoxalase/Bleomycin resistance protein/Dihydroxybiphenyl dioxygenase"/>
    <property type="match status" value="1"/>
</dbReference>
<reference evidence="3 5" key="2">
    <citation type="submission" date="2019-03" db="EMBL/GenBank/DDBJ databases">
        <title>Genomic Encyclopedia of Type Strains, Phase IV (KMG-IV): sequencing the most valuable type-strain genomes for metagenomic binning, comparative biology and taxonomic classification.</title>
        <authorList>
            <person name="Goeker M."/>
        </authorList>
    </citation>
    <scope>NUCLEOTIDE SEQUENCE [LARGE SCALE GENOMIC DNA]</scope>
    <source>
        <strain evidence="3 5">DSM 101483</strain>
    </source>
</reference>
<sequence length="133" mass="15035">MLPIDVSPTVTVDDLGPAREFYTTHLQGRLVFDCGWYIGLEFGKGGPTMHFMQRRTPDEPVYQGGLTCNLRLENAAKVEAAHQRVAEAGLPLLMPLEDHPWGDRGFCTLDPYGVALYVYVDIEPIEEFKQYFL</sequence>
<evidence type="ECO:0000313" key="2">
    <source>
        <dbReference type="EMBL" id="AMK11141.1"/>
    </source>
</evidence>
<accession>A0A126QMJ3</accession>
<organism evidence="3 5">
    <name type="scientific">Pseudodesulfovibrio indicus</name>
    <dbReference type="NCBI Taxonomy" id="1716143"/>
    <lineage>
        <taxon>Bacteria</taxon>
        <taxon>Pseudomonadati</taxon>
        <taxon>Thermodesulfobacteriota</taxon>
        <taxon>Desulfovibrionia</taxon>
        <taxon>Desulfovibrionales</taxon>
        <taxon>Desulfovibrionaceae</taxon>
    </lineage>
</organism>
<dbReference type="PROSITE" id="PS51819">
    <property type="entry name" value="VOC"/>
    <property type="match status" value="1"/>
</dbReference>
<evidence type="ECO:0000259" key="1">
    <source>
        <dbReference type="PROSITE" id="PS51819"/>
    </source>
</evidence>
<gene>
    <name evidence="2" type="ORF">AWY79_08440</name>
    <name evidence="3" type="ORF">EDC59_101563</name>
</gene>
<dbReference type="InterPro" id="IPR037523">
    <property type="entry name" value="VOC_core"/>
</dbReference>
<dbReference type="AlphaFoldDB" id="A0A126QMJ3"/>
<dbReference type="Pfam" id="PF00903">
    <property type="entry name" value="Glyoxalase"/>
    <property type="match status" value="1"/>
</dbReference>
<dbReference type="OrthoDB" id="9797663at2"/>
<dbReference type="Gene3D" id="3.30.720.120">
    <property type="match status" value="1"/>
</dbReference>